<dbReference type="EMBL" id="JAHLQK010000002">
    <property type="protein sequence ID" value="MBU5676150.1"/>
    <property type="molecule type" value="Genomic_DNA"/>
</dbReference>
<comment type="caution">
    <text evidence="4">The sequence shown here is derived from an EMBL/GenBank/DDBJ whole genome shotgun (WGS) entry which is preliminary data.</text>
</comment>
<dbReference type="Pfam" id="PF00041">
    <property type="entry name" value="fn3"/>
    <property type="match status" value="1"/>
</dbReference>
<dbReference type="PROSITE" id="PS51820">
    <property type="entry name" value="PA14"/>
    <property type="match status" value="1"/>
</dbReference>
<dbReference type="InterPro" id="IPR037524">
    <property type="entry name" value="PA14/GLEYA"/>
</dbReference>
<evidence type="ECO:0000313" key="5">
    <source>
        <dbReference type="Proteomes" id="UP000779508"/>
    </source>
</evidence>
<feature type="domain" description="Fibronectin type-III" evidence="2">
    <location>
        <begin position="111"/>
        <end position="196"/>
    </location>
</feature>
<reference evidence="4 5" key="1">
    <citation type="submission" date="2021-06" db="EMBL/GenBank/DDBJ databases">
        <authorList>
            <person name="Sun Q."/>
            <person name="Li D."/>
        </authorList>
    </citation>
    <scope>NUCLEOTIDE SEQUENCE [LARGE SCALE GENOMIC DNA]</scope>
    <source>
        <strain evidence="4 5">MSJ-5</strain>
    </source>
</reference>
<feature type="region of interest" description="Disordered" evidence="1">
    <location>
        <begin position="33"/>
        <end position="54"/>
    </location>
</feature>
<sequence>MSVVFIIQSIIIPVSDPTMGFNAYAIEGQLSTDDHSQSTLEDIENESASEDLEDHLKEPVSEDLEEHLSELDEEGILEIELISGESNKNSSVSDEVYGIVNVIIDITPPSIPENLKVEEISDSYIALSWDESIDDQEVKGYILYRDGDEIAIVDRNYYQDDDLDTSTTYEYSVAAFDYYDNISEKSDPIKVTTSIRIGNGVGLKGKYYDDDRLIDKKHEQLDQTINFNWQHASPAPGVSGDEFSVSWTGQIEPIFSEEYTIYIEAHGGARLWIDVENLSLKKGRIHVRNGWYLVDKKGDVDGSLEIGIYEKMRLDGTYEYAFANAGSSKFKEEKEDWYENGLQLFGASQDLKDSVRYSEQFVEDITAIDENAIITFVGHSKGGAEAAANAVANNKNAILFNPATVNLKAYGLDSSEYTASMIAYIVEGDILNTVEGWFSKPIESVVDLPIQYPVNTWNPKRNIDNGIKNHSMDAVKDAIKEREENNK</sequence>
<evidence type="ECO:0000256" key="1">
    <source>
        <dbReference type="SAM" id="MobiDB-lite"/>
    </source>
</evidence>
<feature type="domain" description="PA14" evidence="3">
    <location>
        <begin position="198"/>
        <end position="349"/>
    </location>
</feature>
<gene>
    <name evidence="4" type="ORF">KQI88_06950</name>
</gene>
<proteinExistence type="predicted"/>
<dbReference type="InterPro" id="IPR003961">
    <property type="entry name" value="FN3_dom"/>
</dbReference>
<protein>
    <recommendedName>
        <fullName evidence="6">Fibronectin type-III domain-containing protein</fullName>
    </recommendedName>
</protein>
<evidence type="ECO:0000259" key="2">
    <source>
        <dbReference type="PROSITE" id="PS50853"/>
    </source>
</evidence>
<evidence type="ECO:0000313" key="4">
    <source>
        <dbReference type="EMBL" id="MBU5676150.1"/>
    </source>
</evidence>
<dbReference type="SMART" id="SM00060">
    <property type="entry name" value="FN3"/>
    <property type="match status" value="1"/>
</dbReference>
<dbReference type="Pfam" id="PF26363">
    <property type="entry name" value="Phospholipase-like"/>
    <property type="match status" value="1"/>
</dbReference>
<organism evidence="4 5">
    <name type="scientific">Alkaliphilus flagellatus</name>
    <dbReference type="NCBI Taxonomy" id="2841507"/>
    <lineage>
        <taxon>Bacteria</taxon>
        <taxon>Bacillati</taxon>
        <taxon>Bacillota</taxon>
        <taxon>Clostridia</taxon>
        <taxon>Peptostreptococcales</taxon>
        <taxon>Natronincolaceae</taxon>
        <taxon>Alkaliphilus</taxon>
    </lineage>
</organism>
<keyword evidence="5" id="KW-1185">Reference proteome</keyword>
<feature type="compositionally biased region" description="Acidic residues" evidence="1">
    <location>
        <begin position="41"/>
        <end position="53"/>
    </location>
</feature>
<name>A0ABS6G0X6_9FIRM</name>
<dbReference type="PROSITE" id="PS50853">
    <property type="entry name" value="FN3"/>
    <property type="match status" value="1"/>
</dbReference>
<accession>A0ABS6G0X6</accession>
<dbReference type="RefSeq" id="WP_216415647.1">
    <property type="nucleotide sequence ID" value="NZ_JAHLQK010000002.1"/>
</dbReference>
<dbReference type="InterPro" id="IPR011658">
    <property type="entry name" value="PA14_dom"/>
</dbReference>
<dbReference type="Proteomes" id="UP000779508">
    <property type="component" value="Unassembled WGS sequence"/>
</dbReference>
<evidence type="ECO:0000259" key="3">
    <source>
        <dbReference type="PROSITE" id="PS51820"/>
    </source>
</evidence>
<dbReference type="Pfam" id="PF07691">
    <property type="entry name" value="PA14"/>
    <property type="match status" value="1"/>
</dbReference>
<evidence type="ECO:0008006" key="6">
    <source>
        <dbReference type="Google" id="ProtNLM"/>
    </source>
</evidence>
<dbReference type="CDD" id="cd00063">
    <property type="entry name" value="FN3"/>
    <property type="match status" value="1"/>
</dbReference>